<comment type="caution">
    <text evidence="5">The sequence shown here is derived from an EMBL/GenBank/DDBJ whole genome shotgun (WGS) entry which is preliminary data.</text>
</comment>
<evidence type="ECO:0000313" key="5">
    <source>
        <dbReference type="EMBL" id="RTE66887.1"/>
    </source>
</evidence>
<evidence type="ECO:0000256" key="1">
    <source>
        <dbReference type="ARBA" id="ARBA00023015"/>
    </source>
</evidence>
<dbReference type="SMART" id="SM00345">
    <property type="entry name" value="HTH_GNTR"/>
    <property type="match status" value="1"/>
</dbReference>
<accession>A0A430KTR8</accession>
<evidence type="ECO:0000259" key="4">
    <source>
        <dbReference type="PROSITE" id="PS50949"/>
    </source>
</evidence>
<evidence type="ECO:0000256" key="2">
    <source>
        <dbReference type="ARBA" id="ARBA00023125"/>
    </source>
</evidence>
<protein>
    <submittedName>
        <fullName evidence="5">UTRA domain-containing protein</fullName>
    </submittedName>
</protein>
<dbReference type="InterPro" id="IPR000524">
    <property type="entry name" value="Tscrpt_reg_HTH_GntR"/>
</dbReference>
<dbReference type="InterPro" id="IPR036390">
    <property type="entry name" value="WH_DNA-bd_sf"/>
</dbReference>
<dbReference type="Gene3D" id="1.10.10.10">
    <property type="entry name" value="Winged helix-like DNA-binding domain superfamily/Winged helix DNA-binding domain"/>
    <property type="match status" value="1"/>
</dbReference>
<dbReference type="Pfam" id="PF00392">
    <property type="entry name" value="GntR"/>
    <property type="match status" value="1"/>
</dbReference>
<dbReference type="AlphaFoldDB" id="A0A430KTR8"/>
<evidence type="ECO:0000256" key="3">
    <source>
        <dbReference type="ARBA" id="ARBA00023163"/>
    </source>
</evidence>
<keyword evidence="3" id="KW-0804">Transcription</keyword>
<dbReference type="Pfam" id="PF07702">
    <property type="entry name" value="UTRA"/>
    <property type="match status" value="1"/>
</dbReference>
<keyword evidence="2" id="KW-0238">DNA-binding</keyword>
<dbReference type="InterPro" id="IPR028978">
    <property type="entry name" value="Chorismate_lyase_/UTRA_dom_sf"/>
</dbReference>
<dbReference type="PRINTS" id="PR00035">
    <property type="entry name" value="HTHGNTR"/>
</dbReference>
<keyword evidence="1" id="KW-0805">Transcription regulation</keyword>
<dbReference type="EMBL" id="RQXW01000003">
    <property type="protein sequence ID" value="RTE66887.1"/>
    <property type="molecule type" value="Genomic_DNA"/>
</dbReference>
<dbReference type="RefSeq" id="WP_126157472.1">
    <property type="nucleotide sequence ID" value="NZ_RQXW01000003.1"/>
</dbReference>
<dbReference type="PANTHER" id="PTHR44846">
    <property type="entry name" value="MANNOSYL-D-GLYCERATE TRANSPORT/METABOLISM SYSTEM REPRESSOR MNGR-RELATED"/>
    <property type="match status" value="1"/>
</dbReference>
<dbReference type="OrthoDB" id="9784545at2"/>
<dbReference type="GO" id="GO:0045892">
    <property type="term" value="P:negative regulation of DNA-templated transcription"/>
    <property type="evidence" value="ECO:0007669"/>
    <property type="project" value="TreeGrafter"/>
</dbReference>
<dbReference type="GO" id="GO:0003677">
    <property type="term" value="F:DNA binding"/>
    <property type="evidence" value="ECO:0007669"/>
    <property type="project" value="UniProtKB-KW"/>
</dbReference>
<dbReference type="GO" id="GO:0003700">
    <property type="term" value="F:DNA-binding transcription factor activity"/>
    <property type="evidence" value="ECO:0007669"/>
    <property type="project" value="InterPro"/>
</dbReference>
<evidence type="ECO:0000313" key="6">
    <source>
        <dbReference type="Proteomes" id="UP000283087"/>
    </source>
</evidence>
<dbReference type="Proteomes" id="UP000283087">
    <property type="component" value="Unassembled WGS sequence"/>
</dbReference>
<keyword evidence="6" id="KW-1185">Reference proteome</keyword>
<sequence length="239" mass="27520">MKYLHIPYYLRLRDSLAKKIEEGSLLPHTKLPSERDLKDAYDINRVTVRQALMQLESEGLIYRLIRRGWYVSPPRLFYDPTKSVSFMDNVRAQGRVPETVILSKTEMAASDWVNRTMDIAVGAPVYLLRRRRLIDGRAVLVEHINVNPVLCPGLLDLPLECSLTETLKEQYGIKISRTVINMYPAPLDSTQAEELQVVAGAPCLYLTRASYDQHDNIVEFDQEFWRHDVLEISMEVNNA</sequence>
<reference evidence="5 6" key="1">
    <citation type="submission" date="2018-11" db="EMBL/GenBank/DDBJ databases">
        <title>The draft genome sequence of Amphritea opalescens ANRC-JH13T.</title>
        <authorList>
            <person name="Fang Z."/>
            <person name="Zhang Y."/>
            <person name="Han X."/>
        </authorList>
    </citation>
    <scope>NUCLEOTIDE SEQUENCE [LARGE SCALE GENOMIC DNA]</scope>
    <source>
        <strain evidence="5 6">ANRC-JH13</strain>
    </source>
</reference>
<dbReference type="SUPFAM" id="SSF64288">
    <property type="entry name" value="Chorismate lyase-like"/>
    <property type="match status" value="1"/>
</dbReference>
<proteinExistence type="predicted"/>
<dbReference type="InterPro" id="IPR036388">
    <property type="entry name" value="WH-like_DNA-bd_sf"/>
</dbReference>
<gene>
    <name evidence="5" type="ORF">EH243_04590</name>
</gene>
<dbReference type="PROSITE" id="PS50949">
    <property type="entry name" value="HTH_GNTR"/>
    <property type="match status" value="1"/>
</dbReference>
<name>A0A430KTR8_9GAMM</name>
<dbReference type="SMART" id="SM00866">
    <property type="entry name" value="UTRA"/>
    <property type="match status" value="1"/>
</dbReference>
<feature type="domain" description="HTH gntR-type" evidence="4">
    <location>
        <begin position="6"/>
        <end position="74"/>
    </location>
</feature>
<dbReference type="InterPro" id="IPR050679">
    <property type="entry name" value="Bact_HTH_transcr_reg"/>
</dbReference>
<dbReference type="InterPro" id="IPR011663">
    <property type="entry name" value="UTRA"/>
</dbReference>
<dbReference type="SUPFAM" id="SSF46785">
    <property type="entry name" value="Winged helix' DNA-binding domain"/>
    <property type="match status" value="1"/>
</dbReference>
<organism evidence="5 6">
    <name type="scientific">Amphritea opalescens</name>
    <dbReference type="NCBI Taxonomy" id="2490544"/>
    <lineage>
        <taxon>Bacteria</taxon>
        <taxon>Pseudomonadati</taxon>
        <taxon>Pseudomonadota</taxon>
        <taxon>Gammaproteobacteria</taxon>
        <taxon>Oceanospirillales</taxon>
        <taxon>Oceanospirillaceae</taxon>
        <taxon>Amphritea</taxon>
    </lineage>
</organism>
<dbReference type="Gene3D" id="3.40.1410.10">
    <property type="entry name" value="Chorismate lyase-like"/>
    <property type="match status" value="1"/>
</dbReference>
<dbReference type="CDD" id="cd07377">
    <property type="entry name" value="WHTH_GntR"/>
    <property type="match status" value="1"/>
</dbReference>
<dbReference type="PANTHER" id="PTHR44846:SF10">
    <property type="entry name" value="TRANSCRIPTIONAL REGULATOR-RELATED"/>
    <property type="match status" value="1"/>
</dbReference>